<evidence type="ECO:0000313" key="2">
    <source>
        <dbReference type="EMBL" id="CAL1598868.1"/>
    </source>
</evidence>
<gene>
    <name evidence="2" type="ORF">KC01_LOCUS27225</name>
</gene>
<evidence type="ECO:0000313" key="3">
    <source>
        <dbReference type="Proteomes" id="UP001497482"/>
    </source>
</evidence>
<protein>
    <submittedName>
        <fullName evidence="2">Uncharacterized protein</fullName>
    </submittedName>
</protein>
<feature type="compositionally biased region" description="Polar residues" evidence="1">
    <location>
        <begin position="22"/>
        <end position="34"/>
    </location>
</feature>
<accession>A0AAV2LCI6</accession>
<name>A0AAV2LCI6_KNICA</name>
<organism evidence="2 3">
    <name type="scientific">Knipowitschia caucasica</name>
    <name type="common">Caucasian dwarf goby</name>
    <name type="synonym">Pomatoschistus caucasicus</name>
    <dbReference type="NCBI Taxonomy" id="637954"/>
    <lineage>
        <taxon>Eukaryota</taxon>
        <taxon>Metazoa</taxon>
        <taxon>Chordata</taxon>
        <taxon>Craniata</taxon>
        <taxon>Vertebrata</taxon>
        <taxon>Euteleostomi</taxon>
        <taxon>Actinopterygii</taxon>
        <taxon>Neopterygii</taxon>
        <taxon>Teleostei</taxon>
        <taxon>Neoteleostei</taxon>
        <taxon>Acanthomorphata</taxon>
        <taxon>Gobiaria</taxon>
        <taxon>Gobiiformes</taxon>
        <taxon>Gobioidei</taxon>
        <taxon>Gobiidae</taxon>
        <taxon>Gobiinae</taxon>
        <taxon>Knipowitschia</taxon>
    </lineage>
</organism>
<feature type="compositionally biased region" description="Basic and acidic residues" evidence="1">
    <location>
        <begin position="1"/>
        <end position="21"/>
    </location>
</feature>
<feature type="region of interest" description="Disordered" evidence="1">
    <location>
        <begin position="1"/>
        <end position="66"/>
    </location>
</feature>
<feature type="compositionally biased region" description="Polar residues" evidence="1">
    <location>
        <begin position="96"/>
        <end position="116"/>
    </location>
</feature>
<dbReference type="AlphaFoldDB" id="A0AAV2LCI6"/>
<dbReference type="Proteomes" id="UP001497482">
    <property type="component" value="Chromosome 22"/>
</dbReference>
<evidence type="ECO:0000256" key="1">
    <source>
        <dbReference type="SAM" id="MobiDB-lite"/>
    </source>
</evidence>
<dbReference type="EMBL" id="OZ035844">
    <property type="protein sequence ID" value="CAL1598868.1"/>
    <property type="molecule type" value="Genomic_DNA"/>
</dbReference>
<sequence>MATTHEQSHSGRHGSDTRAESQRSPWQRHTSRVTTVAMAATHEQSYSGRHSNDTRSESQRLPWQRHTVRVTAVVMATTHGPSHSGRHGNDTRSESQRSPWQRHTVSHTGRQSPWQQHTVRVTAVATATTHEQNGVSVFGSFTTDFSDSSLRALASALTLFGLKLAPAS</sequence>
<reference evidence="2 3" key="1">
    <citation type="submission" date="2024-04" db="EMBL/GenBank/DDBJ databases">
        <authorList>
            <person name="Waldvogel A.-M."/>
            <person name="Schoenle A."/>
        </authorList>
    </citation>
    <scope>NUCLEOTIDE SEQUENCE [LARGE SCALE GENOMIC DNA]</scope>
</reference>
<proteinExistence type="predicted"/>
<keyword evidence="3" id="KW-1185">Reference proteome</keyword>
<feature type="region of interest" description="Disordered" evidence="1">
    <location>
        <begin position="78"/>
        <end position="116"/>
    </location>
</feature>